<keyword evidence="4 10" id="KW-0378">Hydrolase</keyword>
<feature type="compositionally biased region" description="Basic and acidic residues" evidence="8">
    <location>
        <begin position="378"/>
        <end position="398"/>
    </location>
</feature>
<dbReference type="PANTHER" id="PTHR12174:SF23">
    <property type="entry name" value="MINOR HISTOCOMPATIBILITY ANTIGEN H13"/>
    <property type="match status" value="1"/>
</dbReference>
<accession>A0A060S0G3</accession>
<protein>
    <submittedName>
        <fullName evidence="10">Signal peptide peptidase</fullName>
        <ecNumber evidence="10">3.4.21.89</ecNumber>
    </submittedName>
</protein>
<evidence type="ECO:0000256" key="5">
    <source>
        <dbReference type="ARBA" id="ARBA00022824"/>
    </source>
</evidence>
<dbReference type="OrthoDB" id="29661at2759"/>
<dbReference type="RefSeq" id="XP_012765613.1">
    <property type="nucleotide sequence ID" value="XM_012910159.2"/>
</dbReference>
<dbReference type="EMBL" id="LVLA01000015">
    <property type="protein sequence ID" value="KYN94220.1"/>
    <property type="molecule type" value="Genomic_DNA"/>
</dbReference>
<feature type="transmembrane region" description="Helical" evidence="9">
    <location>
        <begin position="170"/>
        <end position="187"/>
    </location>
</feature>
<evidence type="ECO:0000313" key="10">
    <source>
        <dbReference type="EMBL" id="CDO67034.1"/>
    </source>
</evidence>
<sequence>MNLLKLIGKNKKMKNENMGNSIFYYSCYVIIVLTIILSKFVVIPLMAQMFLYTFITIYIGSHDSLKQLEIDDKTKKSDNITAYDAMMFPVIGSAALLTLYFAYKFLDPFYVNLLLTLYLTLAGVFSLQGVFTTILEPVFPNFFKKDEYVKTFKLPNFIYKEPIVFNTNKGEIVCLILSFAIGLRWIFYKDFITHNVLAVSFCFQAISLVILSNFLIGFLLLSGLFVYDIFWVFGNDVMVTVAKSFEAPVKLLFPVSSDPVHYSMLGLGDIIIPGILMSLCLRFDYYLFKNNIHKGNLKKMFNDISIHESFKKYYFYTIIIFYELGLVVTYCMLFYFEHPQPALLYLVPACILAILTCSICKKEFKLMIKYQEITDKSNTVDDASKNKKKDKEEIHKIQETPVSNAKKRITNK</sequence>
<dbReference type="EC" id="3.4.21.89" evidence="10"/>
<dbReference type="GeneID" id="24533823"/>
<evidence type="ECO:0000256" key="8">
    <source>
        <dbReference type="SAM" id="MobiDB-lite"/>
    </source>
</evidence>
<dbReference type="KEGG" id="prei:PRSY57_1456300"/>
<dbReference type="GO" id="GO:0098553">
    <property type="term" value="C:lumenal side of endoplasmic reticulum membrane"/>
    <property type="evidence" value="ECO:0007669"/>
    <property type="project" value="TreeGrafter"/>
</dbReference>
<organism evidence="10 13">
    <name type="scientific">Plasmodium reichenowi</name>
    <dbReference type="NCBI Taxonomy" id="5854"/>
    <lineage>
        <taxon>Eukaryota</taxon>
        <taxon>Sar</taxon>
        <taxon>Alveolata</taxon>
        <taxon>Apicomplexa</taxon>
        <taxon>Aconoidasida</taxon>
        <taxon>Haemosporida</taxon>
        <taxon>Plasmodiidae</taxon>
        <taxon>Plasmodium</taxon>
        <taxon>Plasmodium (Laverania)</taxon>
    </lineage>
</organism>
<feature type="region of interest" description="Disordered" evidence="8">
    <location>
        <begin position="378"/>
        <end position="412"/>
    </location>
</feature>
<dbReference type="Pfam" id="PF04258">
    <property type="entry name" value="Peptidase_A22B"/>
    <property type="match status" value="1"/>
</dbReference>
<keyword evidence="5" id="KW-0256">Endoplasmic reticulum</keyword>
<keyword evidence="7 9" id="KW-0472">Membrane</keyword>
<dbReference type="GO" id="GO:0006465">
    <property type="term" value="P:signal peptide processing"/>
    <property type="evidence" value="ECO:0007669"/>
    <property type="project" value="TreeGrafter"/>
</dbReference>
<comment type="similarity">
    <text evidence="2">Belongs to the peptidase A22B family.</text>
</comment>
<dbReference type="GO" id="GO:0042500">
    <property type="term" value="F:aspartic endopeptidase activity, intramembrane cleaving"/>
    <property type="evidence" value="ECO:0007669"/>
    <property type="project" value="InterPro"/>
</dbReference>
<feature type="transmembrane region" description="Helical" evidence="9">
    <location>
        <begin position="262"/>
        <end position="281"/>
    </location>
</feature>
<keyword evidence="13" id="KW-1185">Reference proteome</keyword>
<dbReference type="GO" id="GO:0009003">
    <property type="term" value="F:signal peptidase activity"/>
    <property type="evidence" value="ECO:0007669"/>
    <property type="project" value="UniProtKB-EC"/>
</dbReference>
<dbReference type="Proteomes" id="UP000027581">
    <property type="component" value="Unassembled WGS sequence"/>
</dbReference>
<comment type="subcellular location">
    <subcellularLocation>
        <location evidence="1">Endoplasmic reticulum membrane</location>
        <topology evidence="1">Multi-pass membrane protein</topology>
    </subcellularLocation>
</comment>
<dbReference type="EMBL" id="HG810775">
    <property type="protein sequence ID" value="CDO67034.1"/>
    <property type="molecule type" value="Genomic_DNA"/>
</dbReference>
<evidence type="ECO:0000256" key="6">
    <source>
        <dbReference type="ARBA" id="ARBA00022989"/>
    </source>
</evidence>
<gene>
    <name evidence="10" type="primary">SPP</name>
    <name evidence="10" type="ORF">PRCDC_1456300</name>
    <name evidence="12" type="ORF">PRG01_1457000</name>
    <name evidence="11" type="ORF">PRSY57_1456300</name>
</gene>
<reference evidence="12 15" key="4">
    <citation type="submission" date="2016-09" db="EMBL/GenBank/DDBJ databases">
        <authorList>
            <consortium name="Pathogen Informatics"/>
        </authorList>
    </citation>
    <scope>NUCLEOTIDE SEQUENCE [LARGE SCALE GENOMIC DNA]</scope>
</reference>
<proteinExistence type="inferred from homology"/>
<evidence type="ECO:0000256" key="1">
    <source>
        <dbReference type="ARBA" id="ARBA00004477"/>
    </source>
</evidence>
<dbReference type="InterPro" id="IPR007369">
    <property type="entry name" value="Peptidase_A22B_SPP"/>
</dbReference>
<name>A0A060S0G3_PLARE</name>
<evidence type="ECO:0000313" key="11">
    <source>
        <dbReference type="EMBL" id="KYN94220.1"/>
    </source>
</evidence>
<dbReference type="MEROPS" id="A22.013"/>
<evidence type="ECO:0000313" key="15">
    <source>
        <dbReference type="Proteomes" id="UP000240500"/>
    </source>
</evidence>
<dbReference type="Proteomes" id="UP000240500">
    <property type="component" value="Chromosome 14"/>
</dbReference>
<reference evidence="10" key="1">
    <citation type="submission" date="2014-01" db="EMBL/GenBank/DDBJ databases">
        <authorList>
            <person name="Aslett M."/>
        </authorList>
    </citation>
    <scope>NUCLEOTIDE SEQUENCE</scope>
    <source>
        <strain evidence="10">CDC</strain>
    </source>
</reference>
<keyword evidence="3 9" id="KW-0812">Transmembrane</keyword>
<feature type="transmembrane region" description="Helical" evidence="9">
    <location>
        <begin position="342"/>
        <end position="360"/>
    </location>
</feature>
<feature type="transmembrane region" description="Helical" evidence="9">
    <location>
        <begin position="109"/>
        <end position="135"/>
    </location>
</feature>
<dbReference type="EMBL" id="LT969577">
    <property type="protein sequence ID" value="SOV83247.1"/>
    <property type="molecule type" value="Genomic_DNA"/>
</dbReference>
<evidence type="ECO:0000313" key="13">
    <source>
        <dbReference type="Proteomes" id="UP000027581"/>
    </source>
</evidence>
<feature type="transmembrane region" description="Helical" evidence="9">
    <location>
        <begin position="82"/>
        <end position="103"/>
    </location>
</feature>
<evidence type="ECO:0000256" key="7">
    <source>
        <dbReference type="ARBA" id="ARBA00023136"/>
    </source>
</evidence>
<keyword evidence="6 9" id="KW-1133">Transmembrane helix</keyword>
<dbReference type="GO" id="GO:0098554">
    <property type="term" value="C:cytoplasmic side of endoplasmic reticulum membrane"/>
    <property type="evidence" value="ECO:0007669"/>
    <property type="project" value="TreeGrafter"/>
</dbReference>
<evidence type="ECO:0000256" key="4">
    <source>
        <dbReference type="ARBA" id="ARBA00022801"/>
    </source>
</evidence>
<dbReference type="SMART" id="SM00730">
    <property type="entry name" value="PSN"/>
    <property type="match status" value="1"/>
</dbReference>
<dbReference type="VEuPathDB" id="PlasmoDB:PRCDC_1456300"/>
<feature type="transmembrane region" description="Helical" evidence="9">
    <location>
        <begin position="313"/>
        <end position="336"/>
    </location>
</feature>
<feature type="transmembrane region" description="Helical" evidence="9">
    <location>
        <begin position="218"/>
        <end position="242"/>
    </location>
</feature>
<dbReference type="InterPro" id="IPR006639">
    <property type="entry name" value="Preselin/SPP"/>
</dbReference>
<feature type="transmembrane region" description="Helical" evidence="9">
    <location>
        <begin position="21"/>
        <end position="37"/>
    </location>
</feature>
<dbReference type="Proteomes" id="UP000076359">
    <property type="component" value="Unassembled WGS sequence"/>
</dbReference>
<evidence type="ECO:0000256" key="2">
    <source>
        <dbReference type="ARBA" id="ARBA00006859"/>
    </source>
</evidence>
<dbReference type="VEuPathDB" id="PlasmoDB:PRG01_1457000"/>
<reference evidence="10" key="2">
    <citation type="submission" date="2014-05" db="EMBL/GenBank/DDBJ databases">
        <title>The genome sequences of chimpanzee malaria parasites reveal the path to human adaptation.</title>
        <authorList>
            <person name="Otto T.D."/>
            <person name="Rayner J.C."/>
            <person name="Boehme U."/>
            <person name="Pain A."/>
            <person name="Spottiswoode N."/>
            <person name="Sanders M."/>
            <person name="Quail M."/>
            <person name="Ollomo B."/>
            <person name="Renaud F."/>
            <person name="Thomas A.W."/>
            <person name="Prugnolle F."/>
            <person name="Conway D.J."/>
            <person name="Newbold C."/>
            <person name="Berriman M."/>
        </authorList>
    </citation>
    <scope>NUCLEOTIDE SEQUENCE [LARGE SCALE GENOMIC DNA]</scope>
    <source>
        <strain evidence="10">CDC</strain>
    </source>
</reference>
<reference evidence="11 14" key="3">
    <citation type="journal article" date="2016" name="Nat. Commun.">
        <title>Genomes of cryptic chimpanzee Plasmodium species reveal key evolutionary events leading to human malaria.</title>
        <authorList>
            <person name="Sundararaman S.A."/>
            <person name="Plenderleith L.J."/>
            <person name="Liu W."/>
            <person name="Loy D.E."/>
            <person name="Learn G.H."/>
            <person name="Li Y."/>
            <person name="Shaw K.S."/>
            <person name="Ayouba A."/>
            <person name="Peeters M."/>
            <person name="Speede S."/>
            <person name="Shaw G.M."/>
            <person name="Bushman F.D."/>
            <person name="Brisson D."/>
            <person name="Rayner J.C."/>
            <person name="Sharp P.M."/>
            <person name="Hahn B.H."/>
        </authorList>
    </citation>
    <scope>NUCLEOTIDE SEQUENCE [LARGE SCALE GENOMIC DNA]</scope>
    <source>
        <strain evidence="11 14">SY57</strain>
    </source>
</reference>
<dbReference type="GO" id="GO:0033619">
    <property type="term" value="P:membrane protein proteolysis"/>
    <property type="evidence" value="ECO:0007669"/>
    <property type="project" value="TreeGrafter"/>
</dbReference>
<dbReference type="AlphaFoldDB" id="A0A060S0G3"/>
<evidence type="ECO:0000256" key="9">
    <source>
        <dbReference type="SAM" id="Phobius"/>
    </source>
</evidence>
<evidence type="ECO:0000313" key="14">
    <source>
        <dbReference type="Proteomes" id="UP000076359"/>
    </source>
</evidence>
<evidence type="ECO:0000313" key="12">
    <source>
        <dbReference type="EMBL" id="SOV83247.1"/>
    </source>
</evidence>
<dbReference type="PANTHER" id="PTHR12174">
    <property type="entry name" value="SIGNAL PEPTIDE PEPTIDASE"/>
    <property type="match status" value="1"/>
</dbReference>
<evidence type="ECO:0000256" key="3">
    <source>
        <dbReference type="ARBA" id="ARBA00022692"/>
    </source>
</evidence>